<keyword evidence="2" id="KW-1185">Reference proteome</keyword>
<name>A0AAV1EYM6_XYRNO</name>
<reference evidence="1" key="1">
    <citation type="submission" date="2023-08" db="EMBL/GenBank/DDBJ databases">
        <authorList>
            <person name="Alioto T."/>
            <person name="Alioto T."/>
            <person name="Gomez Garrido J."/>
        </authorList>
    </citation>
    <scope>NUCLEOTIDE SEQUENCE</scope>
</reference>
<evidence type="ECO:0000313" key="2">
    <source>
        <dbReference type="Proteomes" id="UP001178508"/>
    </source>
</evidence>
<dbReference type="EMBL" id="OY660866">
    <property type="protein sequence ID" value="CAJ1053740.1"/>
    <property type="molecule type" value="Genomic_DNA"/>
</dbReference>
<sequence>MKMRRILLIRDEVDGVESDNMQRDETISVLDAGMKKGGEESKAAARCGVRGSGAGSSLLWQSVDFRPPVLTSGLDFSAHIHLFNLRQLHLMSSIVHRVKEQWMPLYSIVPP</sequence>
<evidence type="ECO:0000313" key="1">
    <source>
        <dbReference type="EMBL" id="CAJ1053740.1"/>
    </source>
</evidence>
<dbReference type="AlphaFoldDB" id="A0AAV1EYM6"/>
<gene>
    <name evidence="1" type="ORF">XNOV1_A020969</name>
</gene>
<protein>
    <submittedName>
        <fullName evidence="1">Uncharacterized protein</fullName>
    </submittedName>
</protein>
<accession>A0AAV1EYM6</accession>
<proteinExistence type="predicted"/>
<dbReference type="Proteomes" id="UP001178508">
    <property type="component" value="Chromosome 3"/>
</dbReference>
<organism evidence="1 2">
    <name type="scientific">Xyrichtys novacula</name>
    <name type="common">Pearly razorfish</name>
    <name type="synonym">Hemipteronotus novacula</name>
    <dbReference type="NCBI Taxonomy" id="13765"/>
    <lineage>
        <taxon>Eukaryota</taxon>
        <taxon>Metazoa</taxon>
        <taxon>Chordata</taxon>
        <taxon>Craniata</taxon>
        <taxon>Vertebrata</taxon>
        <taxon>Euteleostomi</taxon>
        <taxon>Actinopterygii</taxon>
        <taxon>Neopterygii</taxon>
        <taxon>Teleostei</taxon>
        <taxon>Neoteleostei</taxon>
        <taxon>Acanthomorphata</taxon>
        <taxon>Eupercaria</taxon>
        <taxon>Labriformes</taxon>
        <taxon>Labridae</taxon>
        <taxon>Xyrichtys</taxon>
    </lineage>
</organism>